<dbReference type="PRINTS" id="PR00040">
    <property type="entry name" value="HTHMERR"/>
</dbReference>
<dbReference type="PROSITE" id="PS00552">
    <property type="entry name" value="HTH_MERR_1"/>
    <property type="match status" value="1"/>
</dbReference>
<dbReference type="GO" id="GO:0003677">
    <property type="term" value="F:DNA binding"/>
    <property type="evidence" value="ECO:0007669"/>
    <property type="project" value="UniProtKB-KW"/>
</dbReference>
<dbReference type="AlphaFoldDB" id="A0A5J5JA18"/>
<evidence type="ECO:0000256" key="4">
    <source>
        <dbReference type="ARBA" id="ARBA00023163"/>
    </source>
</evidence>
<dbReference type="Gene3D" id="1.10.490.50">
    <property type="entry name" value="Antibiotic binding domain of TipA-like multidrug resistance regulators"/>
    <property type="match status" value="1"/>
</dbReference>
<dbReference type="GO" id="GO:0003700">
    <property type="term" value="F:DNA-binding transcription factor activity"/>
    <property type="evidence" value="ECO:0007669"/>
    <property type="project" value="InterPro"/>
</dbReference>
<dbReference type="RefSeq" id="WP_150448404.1">
    <property type="nucleotide sequence ID" value="NZ_VYSA01000001.1"/>
</dbReference>
<dbReference type="InterPro" id="IPR036244">
    <property type="entry name" value="TipA-like_antibiotic-bd"/>
</dbReference>
<dbReference type="SMART" id="SM00422">
    <property type="entry name" value="HTH_MERR"/>
    <property type="match status" value="1"/>
</dbReference>
<evidence type="ECO:0000313" key="6">
    <source>
        <dbReference type="EMBL" id="KAA9111638.1"/>
    </source>
</evidence>
<dbReference type="CDD" id="cd01106">
    <property type="entry name" value="HTH_TipAL-Mta"/>
    <property type="match status" value="1"/>
</dbReference>
<sequence>MTPWLRSPSDGELPLLPDEQLTVGEVASLVGVSVRTLHHWDDVGLVRPQSRTTSGYRAYSARDVARIHRVLVYQELGFSLTRIAAILDDPAVNAAAQLRQQRGLLEDRIGRLQQMADAIDQVLHSQESGLRLTAQQQAEIFGRGWREDWADEARDRWGESDEWSQFEQNAMTFSEADRKRMQEHGEALYAEMAEAKRAGVAPGTESANLLAEQHRTMVSQLFECTHSMQVCLGQLYVGDKRFSAFFAGLEPGLAEWLAEVINANARSQGIDPDHAVWE</sequence>
<dbReference type="OrthoDB" id="9809391at2"/>
<evidence type="ECO:0000256" key="1">
    <source>
        <dbReference type="ARBA" id="ARBA00023015"/>
    </source>
</evidence>
<gene>
    <name evidence="6" type="ORF">F6B43_03515</name>
</gene>
<dbReference type="InterPro" id="IPR000551">
    <property type="entry name" value="MerR-type_HTH_dom"/>
</dbReference>
<dbReference type="EMBL" id="VYSA01000001">
    <property type="protein sequence ID" value="KAA9111638.1"/>
    <property type="molecule type" value="Genomic_DNA"/>
</dbReference>
<keyword evidence="2" id="KW-0238">DNA-binding</keyword>
<dbReference type="PANTHER" id="PTHR30204:SF90">
    <property type="entry name" value="HTH-TYPE TRANSCRIPTIONAL ACTIVATOR MTA"/>
    <property type="match status" value="1"/>
</dbReference>
<dbReference type="Pfam" id="PF13411">
    <property type="entry name" value="MerR_1"/>
    <property type="match status" value="1"/>
</dbReference>
<evidence type="ECO:0000256" key="3">
    <source>
        <dbReference type="ARBA" id="ARBA00023159"/>
    </source>
</evidence>
<dbReference type="InterPro" id="IPR012925">
    <property type="entry name" value="TipAS_dom"/>
</dbReference>
<proteinExistence type="predicted"/>
<protein>
    <submittedName>
        <fullName evidence="6">MerR family transcriptional regulator</fullName>
    </submittedName>
</protein>
<dbReference type="SUPFAM" id="SSF46955">
    <property type="entry name" value="Putative DNA-binding domain"/>
    <property type="match status" value="1"/>
</dbReference>
<organism evidence="6 7">
    <name type="scientific">Microbacterium rhizomatis</name>
    <dbReference type="NCBI Taxonomy" id="1631477"/>
    <lineage>
        <taxon>Bacteria</taxon>
        <taxon>Bacillati</taxon>
        <taxon>Actinomycetota</taxon>
        <taxon>Actinomycetes</taxon>
        <taxon>Micrococcales</taxon>
        <taxon>Microbacteriaceae</taxon>
        <taxon>Microbacterium</taxon>
    </lineage>
</organism>
<keyword evidence="4" id="KW-0804">Transcription</keyword>
<dbReference type="InterPro" id="IPR047057">
    <property type="entry name" value="MerR_fam"/>
</dbReference>
<keyword evidence="3" id="KW-0010">Activator</keyword>
<dbReference type="Pfam" id="PF07739">
    <property type="entry name" value="TipAS"/>
    <property type="match status" value="1"/>
</dbReference>
<comment type="caution">
    <text evidence="6">The sequence shown here is derived from an EMBL/GenBank/DDBJ whole genome shotgun (WGS) entry which is preliminary data.</text>
</comment>
<evidence type="ECO:0000259" key="5">
    <source>
        <dbReference type="PROSITE" id="PS50937"/>
    </source>
</evidence>
<dbReference type="Gene3D" id="1.10.1660.10">
    <property type="match status" value="1"/>
</dbReference>
<dbReference type="PANTHER" id="PTHR30204">
    <property type="entry name" value="REDOX-CYCLING DRUG-SENSING TRANSCRIPTIONAL ACTIVATOR SOXR"/>
    <property type="match status" value="1"/>
</dbReference>
<reference evidence="7" key="1">
    <citation type="submission" date="2019-09" db="EMBL/GenBank/DDBJ databases">
        <title>Mumia zhuanghuii sp. nov. isolated from the intestinal contents of plateau pika (Ochotona curzoniae) in the Qinghai-Tibet plateau of China.</title>
        <authorList>
            <person name="Tian Z."/>
        </authorList>
    </citation>
    <scope>NUCLEOTIDE SEQUENCE [LARGE SCALE GENOMIC DNA]</scope>
    <source>
        <strain evidence="7">JCM 30598</strain>
    </source>
</reference>
<evidence type="ECO:0000256" key="2">
    <source>
        <dbReference type="ARBA" id="ARBA00023125"/>
    </source>
</evidence>
<dbReference type="PROSITE" id="PS50937">
    <property type="entry name" value="HTH_MERR_2"/>
    <property type="match status" value="1"/>
</dbReference>
<dbReference type="InterPro" id="IPR009061">
    <property type="entry name" value="DNA-bd_dom_put_sf"/>
</dbReference>
<keyword evidence="1" id="KW-0805">Transcription regulation</keyword>
<accession>A0A5J5JA18</accession>
<name>A0A5J5JA18_9MICO</name>
<keyword evidence="7" id="KW-1185">Reference proteome</keyword>
<evidence type="ECO:0000313" key="7">
    <source>
        <dbReference type="Proteomes" id="UP000325827"/>
    </source>
</evidence>
<dbReference type="Proteomes" id="UP000325827">
    <property type="component" value="Unassembled WGS sequence"/>
</dbReference>
<dbReference type="SUPFAM" id="SSF89082">
    <property type="entry name" value="Antibiotic binding domain of TipA-like multidrug resistance regulators"/>
    <property type="match status" value="1"/>
</dbReference>
<feature type="domain" description="HTH merR-type" evidence="5">
    <location>
        <begin position="20"/>
        <end position="89"/>
    </location>
</feature>